<dbReference type="InterPro" id="IPR013078">
    <property type="entry name" value="His_Pase_superF_clade-1"/>
</dbReference>
<dbReference type="PANTHER" id="PTHR48100:SF1">
    <property type="entry name" value="HISTIDINE PHOSPHATASE FAMILY PROTEIN-RELATED"/>
    <property type="match status" value="1"/>
</dbReference>
<accession>A0A840S148</accession>
<protein>
    <submittedName>
        <fullName evidence="1">Broad specificity phosphatase PhoE</fullName>
    </submittedName>
</protein>
<keyword evidence="2" id="KW-1185">Reference proteome</keyword>
<organism evidence="1 2">
    <name type="scientific">Glaciimonas immobilis</name>
    <dbReference type="NCBI Taxonomy" id="728004"/>
    <lineage>
        <taxon>Bacteria</taxon>
        <taxon>Pseudomonadati</taxon>
        <taxon>Pseudomonadota</taxon>
        <taxon>Betaproteobacteria</taxon>
        <taxon>Burkholderiales</taxon>
        <taxon>Oxalobacteraceae</taxon>
        <taxon>Glaciimonas</taxon>
    </lineage>
</organism>
<dbReference type="GO" id="GO:0016791">
    <property type="term" value="F:phosphatase activity"/>
    <property type="evidence" value="ECO:0007669"/>
    <property type="project" value="TreeGrafter"/>
</dbReference>
<comment type="caution">
    <text evidence="1">The sequence shown here is derived from an EMBL/GenBank/DDBJ whole genome shotgun (WGS) entry which is preliminary data.</text>
</comment>
<proteinExistence type="predicted"/>
<dbReference type="Gene3D" id="3.40.50.1240">
    <property type="entry name" value="Phosphoglycerate mutase-like"/>
    <property type="match status" value="1"/>
</dbReference>
<reference evidence="1 2" key="1">
    <citation type="submission" date="2020-08" db="EMBL/GenBank/DDBJ databases">
        <title>Genomic Encyclopedia of Type Strains, Phase IV (KMG-IV): sequencing the most valuable type-strain genomes for metagenomic binning, comparative biology and taxonomic classification.</title>
        <authorList>
            <person name="Goeker M."/>
        </authorList>
    </citation>
    <scope>NUCLEOTIDE SEQUENCE [LARGE SCALE GENOMIC DNA]</scope>
    <source>
        <strain evidence="1 2">DSM 23240</strain>
    </source>
</reference>
<dbReference type="PANTHER" id="PTHR48100">
    <property type="entry name" value="BROAD-SPECIFICITY PHOSPHATASE YOR283W-RELATED"/>
    <property type="match status" value="1"/>
</dbReference>
<dbReference type="RefSeq" id="WP_168057064.1">
    <property type="nucleotide sequence ID" value="NZ_JAAOZT010000014.1"/>
</dbReference>
<evidence type="ECO:0000313" key="1">
    <source>
        <dbReference type="EMBL" id="MBB5202350.1"/>
    </source>
</evidence>
<dbReference type="CDD" id="cd07067">
    <property type="entry name" value="HP_PGM_like"/>
    <property type="match status" value="1"/>
</dbReference>
<name>A0A840S148_9BURK</name>
<dbReference type="InterPro" id="IPR029033">
    <property type="entry name" value="His_PPase_superfam"/>
</dbReference>
<gene>
    <name evidence="1" type="ORF">HNR39_004214</name>
</gene>
<dbReference type="Pfam" id="PF00300">
    <property type="entry name" value="His_Phos_1"/>
    <property type="match status" value="1"/>
</dbReference>
<dbReference type="InterPro" id="IPR050275">
    <property type="entry name" value="PGM_Phosphatase"/>
</dbReference>
<dbReference type="SMART" id="SM00855">
    <property type="entry name" value="PGAM"/>
    <property type="match status" value="1"/>
</dbReference>
<dbReference type="AlphaFoldDB" id="A0A840S148"/>
<evidence type="ECO:0000313" key="2">
    <source>
        <dbReference type="Proteomes" id="UP000571084"/>
    </source>
</evidence>
<dbReference type="GO" id="GO:0005737">
    <property type="term" value="C:cytoplasm"/>
    <property type="evidence" value="ECO:0007669"/>
    <property type="project" value="TreeGrafter"/>
</dbReference>
<sequence>MAEFFMVRHGQASFGTDNYDRLSATGAQQSRWLGDYFAERKINFDQIFTGNMQRHAETADAICEGLGHNPDRIIHPGLNEYDFLGLFDALGPGQAITKGMAWTDKATFYRELKRVLRLWITGELPNAPETWAAFRARVTEAYSAIAQSGACRVLVVSSGGPIGMLTAHTLEAPDAMAIELNMQIKNTSVTHFYFNQQSVRLASFNQVTHLDRPDRLGAITFG</sequence>
<dbReference type="SUPFAM" id="SSF53254">
    <property type="entry name" value="Phosphoglycerate mutase-like"/>
    <property type="match status" value="1"/>
</dbReference>
<dbReference type="Proteomes" id="UP000571084">
    <property type="component" value="Unassembled WGS sequence"/>
</dbReference>
<dbReference type="EMBL" id="JACHHQ010000013">
    <property type="protein sequence ID" value="MBB5202350.1"/>
    <property type="molecule type" value="Genomic_DNA"/>
</dbReference>